<dbReference type="GO" id="GO:0005789">
    <property type="term" value="C:endoplasmic reticulum membrane"/>
    <property type="evidence" value="ECO:0007669"/>
    <property type="project" value="TreeGrafter"/>
</dbReference>
<comment type="similarity">
    <text evidence="1">Belongs to the TRAFAC class dynamin-like GTPase superfamily. IRG family.</text>
</comment>
<evidence type="ECO:0000256" key="2">
    <source>
        <dbReference type="ARBA" id="ARBA00022741"/>
    </source>
</evidence>
<name>A0A8C8U824_PERMB</name>
<feature type="domain" description="IRG-type G" evidence="5">
    <location>
        <begin position="81"/>
        <end position="258"/>
    </location>
</feature>
<dbReference type="InterPro" id="IPR007743">
    <property type="entry name" value="Immunity-related_GTPase-like"/>
</dbReference>
<dbReference type="GO" id="GO:0005525">
    <property type="term" value="F:GTP binding"/>
    <property type="evidence" value="ECO:0007669"/>
    <property type="project" value="UniProtKB-KW"/>
</dbReference>
<evidence type="ECO:0000256" key="3">
    <source>
        <dbReference type="ARBA" id="ARBA00022801"/>
    </source>
</evidence>
<dbReference type="GO" id="GO:0045087">
    <property type="term" value="P:innate immune response"/>
    <property type="evidence" value="ECO:0007669"/>
    <property type="project" value="TreeGrafter"/>
</dbReference>
<protein>
    <recommendedName>
        <fullName evidence="5">IRG-type G domain-containing protein</fullName>
    </recommendedName>
</protein>
<organism evidence="6 7">
    <name type="scientific">Peromyscus maniculatus bairdii</name>
    <name type="common">Prairie deer mouse</name>
    <dbReference type="NCBI Taxonomy" id="230844"/>
    <lineage>
        <taxon>Eukaryota</taxon>
        <taxon>Metazoa</taxon>
        <taxon>Chordata</taxon>
        <taxon>Craniata</taxon>
        <taxon>Vertebrata</taxon>
        <taxon>Euteleostomi</taxon>
        <taxon>Mammalia</taxon>
        <taxon>Eutheria</taxon>
        <taxon>Euarchontoglires</taxon>
        <taxon>Glires</taxon>
        <taxon>Rodentia</taxon>
        <taxon>Myomorpha</taxon>
        <taxon>Muroidea</taxon>
        <taxon>Cricetidae</taxon>
        <taxon>Neotominae</taxon>
        <taxon>Peromyscus</taxon>
    </lineage>
</organism>
<dbReference type="PANTHER" id="PTHR32341:SF6">
    <property type="entry name" value="IMMUNITY-RELATED GTPASE FAMILY M PROTEIN 2-RELATED"/>
    <property type="match status" value="1"/>
</dbReference>
<reference evidence="6" key="3">
    <citation type="submission" date="2025-09" db="UniProtKB">
        <authorList>
            <consortium name="Ensembl"/>
        </authorList>
    </citation>
    <scope>IDENTIFICATION</scope>
</reference>
<dbReference type="GO" id="GO:0035458">
    <property type="term" value="P:cellular response to interferon-beta"/>
    <property type="evidence" value="ECO:0007669"/>
    <property type="project" value="TreeGrafter"/>
</dbReference>
<keyword evidence="4" id="KW-0342">GTP-binding</keyword>
<dbReference type="Proteomes" id="UP000694547">
    <property type="component" value="Chromosome 8"/>
</dbReference>
<keyword evidence="7" id="KW-1185">Reference proteome</keyword>
<keyword evidence="2" id="KW-0547">Nucleotide-binding</keyword>
<dbReference type="InterPro" id="IPR030385">
    <property type="entry name" value="G_IRG_dom"/>
</dbReference>
<evidence type="ECO:0000256" key="4">
    <source>
        <dbReference type="ARBA" id="ARBA00023134"/>
    </source>
</evidence>
<keyword evidence="3" id="KW-0378">Hydrolase</keyword>
<dbReference type="GO" id="GO:0000045">
    <property type="term" value="P:autophagosome assembly"/>
    <property type="evidence" value="ECO:0007669"/>
    <property type="project" value="TreeGrafter"/>
</dbReference>
<reference evidence="6 7" key="1">
    <citation type="submission" date="2018-10" db="EMBL/GenBank/DDBJ databases">
        <title>Improved assembly of the deer mouse Peromyscus maniculatus genome.</title>
        <authorList>
            <person name="Lassance J.-M."/>
            <person name="Hoekstra H.E."/>
        </authorList>
    </citation>
    <scope>NUCLEOTIDE SEQUENCE [LARGE SCALE GENOMIC DNA]</scope>
</reference>
<dbReference type="Pfam" id="PF05049">
    <property type="entry name" value="IIGP"/>
    <property type="match status" value="1"/>
</dbReference>
<evidence type="ECO:0000256" key="1">
    <source>
        <dbReference type="ARBA" id="ARBA00005429"/>
    </source>
</evidence>
<sequence length="419" mass="47689">MEPTSCGRTISVAPLLTNMEEVVGSVEDKEFTCFSDAISIHKNSNILSVEVVKNIETAVNEGKLGEVVSIVKDISQEVSKSTVKIAVTGDSGNGMSSFINALRLIGHEEENSAPTGVVRTTQKPACYSSSRFPNVDFWDLPGTRVTVPSMENYLKEMEFDKYDLIIIIIPSEQFSSNLVKVAKAMQRMRKRFYVIRTKLDRSLGPSAHSEPQLLRSIQESIQENLQKEGVKVPPIFLVSSFEPSSHDFPKLRDTLKKDIPCIRHYGLLGTLFQICEKTINEIVESINRSIDEDNLKAIGISNPDNLRECQQLFKEKLGVDDRSLHQVALIMNQPDVYSRDAKQSQVTQRDQQYGWTQSQLYRSRNECFYTRFNDNISCRFDSRRHRHMSQKHVLDEVAKQTKKILWEILKQSIILPQEG</sequence>
<dbReference type="AlphaFoldDB" id="A0A8C8U824"/>
<dbReference type="PROSITE" id="PS51716">
    <property type="entry name" value="G_IRG"/>
    <property type="match status" value="1"/>
</dbReference>
<dbReference type="Ensembl" id="ENSPEMT00000030968.2">
    <property type="protein sequence ID" value="ENSPEMP00000026569.2"/>
    <property type="gene ID" value="ENSPEMG00000022636.2"/>
</dbReference>
<proteinExistence type="inferred from homology"/>
<dbReference type="GO" id="GO:0003924">
    <property type="term" value="F:GTPase activity"/>
    <property type="evidence" value="ECO:0007669"/>
    <property type="project" value="TreeGrafter"/>
</dbReference>
<evidence type="ECO:0000259" key="5">
    <source>
        <dbReference type="PROSITE" id="PS51716"/>
    </source>
</evidence>
<dbReference type="Gene3D" id="3.40.50.300">
    <property type="entry name" value="P-loop containing nucleotide triphosphate hydrolases"/>
    <property type="match status" value="1"/>
</dbReference>
<dbReference type="SUPFAM" id="SSF52540">
    <property type="entry name" value="P-loop containing nucleoside triphosphate hydrolases"/>
    <property type="match status" value="1"/>
</dbReference>
<dbReference type="FunFam" id="3.40.50.300:FF:000541">
    <property type="entry name" value="Immunity related GTPase M"/>
    <property type="match status" value="1"/>
</dbReference>
<dbReference type="InterPro" id="IPR027417">
    <property type="entry name" value="P-loop_NTPase"/>
</dbReference>
<reference evidence="6" key="2">
    <citation type="submission" date="2025-08" db="UniProtKB">
        <authorList>
            <consortium name="Ensembl"/>
        </authorList>
    </citation>
    <scope>IDENTIFICATION</scope>
</reference>
<evidence type="ECO:0000313" key="6">
    <source>
        <dbReference type="Ensembl" id="ENSPEMP00000026569.2"/>
    </source>
</evidence>
<dbReference type="PANTHER" id="PTHR32341">
    <property type="entry name" value="INTERFERON-INDUCIBLE GTPASE"/>
    <property type="match status" value="1"/>
</dbReference>
<accession>A0A8C8U824</accession>
<dbReference type="GeneTree" id="ENSGT00950000183007"/>
<dbReference type="InterPro" id="IPR051515">
    <property type="entry name" value="IRG"/>
</dbReference>
<evidence type="ECO:0000313" key="7">
    <source>
        <dbReference type="Proteomes" id="UP000694547"/>
    </source>
</evidence>